<evidence type="ECO:0000313" key="4">
    <source>
        <dbReference type="Proteomes" id="UP001494902"/>
    </source>
</evidence>
<dbReference type="InterPro" id="IPR006076">
    <property type="entry name" value="FAD-dep_OxRdtase"/>
</dbReference>
<dbReference type="SUPFAM" id="SSF51905">
    <property type="entry name" value="FAD/NAD(P)-binding domain"/>
    <property type="match status" value="1"/>
</dbReference>
<dbReference type="PANTHER" id="PTHR13847:SF287">
    <property type="entry name" value="FAD-DEPENDENT OXIDOREDUCTASE DOMAIN-CONTAINING PROTEIN 1"/>
    <property type="match status" value="1"/>
</dbReference>
<dbReference type="PANTHER" id="PTHR13847">
    <property type="entry name" value="SARCOSINE DEHYDROGENASE-RELATED"/>
    <property type="match status" value="1"/>
</dbReference>
<keyword evidence="1 3" id="KW-0560">Oxidoreductase</keyword>
<dbReference type="Proteomes" id="UP001494902">
    <property type="component" value="Unassembled WGS sequence"/>
</dbReference>
<evidence type="ECO:0000259" key="2">
    <source>
        <dbReference type="Pfam" id="PF01266"/>
    </source>
</evidence>
<sequence length="378" mass="39166">MDEPDTDLVVIGGGIAGVSVAYELAAHARVVLLEAEQDMPVHSTARSAATYIPGHGTGPFRALIEASGPRYAALPDELGTPPLLTPRPVLLLGDDEAGATALAATLDEQRGEPGAPEPIDPGEAVRRVPVLRRPPRAAAWIAGSADIDAIALHDGYRRGLRGRGGTVLRGAKVVEVARDGTGWDVRTADGRRVRAAAVVDAAGAWADELAALAGVPRVGLTAYRRTIAACPVPDLARLRPGGAPLPMVVDAGERWYVKAEPDSVLVSPGDETPQPPGDARPDELDVALALERVNEATTFGLRSVRTAWAGLRTFAPDRLPVLGEWPGHPGFHLVAGQGGSGIESSPAMAALAAAVILGRTMPADIAVDPAVCSVTRLT</sequence>
<organism evidence="3 4">
    <name type="scientific">Pseudonocardia nematodicida</name>
    <dbReference type="NCBI Taxonomy" id="1206997"/>
    <lineage>
        <taxon>Bacteria</taxon>
        <taxon>Bacillati</taxon>
        <taxon>Actinomycetota</taxon>
        <taxon>Actinomycetes</taxon>
        <taxon>Pseudonocardiales</taxon>
        <taxon>Pseudonocardiaceae</taxon>
        <taxon>Pseudonocardia</taxon>
    </lineage>
</organism>
<evidence type="ECO:0000313" key="3">
    <source>
        <dbReference type="EMBL" id="MEQ3553232.1"/>
    </source>
</evidence>
<dbReference type="Gene3D" id="3.50.50.60">
    <property type="entry name" value="FAD/NAD(P)-binding domain"/>
    <property type="match status" value="1"/>
</dbReference>
<proteinExistence type="predicted"/>
<protein>
    <submittedName>
        <fullName evidence="3">FAD-binding oxidoreductase</fullName>
        <ecNumber evidence="3">1.-.-.-</ecNumber>
    </submittedName>
</protein>
<evidence type="ECO:0000256" key="1">
    <source>
        <dbReference type="ARBA" id="ARBA00023002"/>
    </source>
</evidence>
<dbReference type="Pfam" id="PF01266">
    <property type="entry name" value="DAO"/>
    <property type="match status" value="1"/>
</dbReference>
<gene>
    <name evidence="3" type="ORF">WIS52_22410</name>
</gene>
<accession>A0ABV1KFI8</accession>
<dbReference type="GO" id="GO:0016491">
    <property type="term" value="F:oxidoreductase activity"/>
    <property type="evidence" value="ECO:0007669"/>
    <property type="project" value="UniProtKB-KW"/>
</dbReference>
<name>A0ABV1KFI8_9PSEU</name>
<feature type="domain" description="FAD dependent oxidoreductase" evidence="2">
    <location>
        <begin position="7"/>
        <end position="354"/>
    </location>
</feature>
<keyword evidence="4" id="KW-1185">Reference proteome</keyword>
<dbReference type="InterPro" id="IPR036188">
    <property type="entry name" value="FAD/NAD-bd_sf"/>
</dbReference>
<dbReference type="Gene3D" id="3.30.9.10">
    <property type="entry name" value="D-Amino Acid Oxidase, subunit A, domain 2"/>
    <property type="match status" value="1"/>
</dbReference>
<dbReference type="RefSeq" id="WP_349300304.1">
    <property type="nucleotide sequence ID" value="NZ_JBEDNQ010000010.1"/>
</dbReference>
<dbReference type="EMBL" id="JBEDNQ010000010">
    <property type="protein sequence ID" value="MEQ3553232.1"/>
    <property type="molecule type" value="Genomic_DNA"/>
</dbReference>
<reference evidence="3 4" key="1">
    <citation type="submission" date="2024-03" db="EMBL/GenBank/DDBJ databases">
        <title>Draft genome sequence of Pseudonocardia nematodicida JCM 31783.</title>
        <authorList>
            <person name="Butdee W."/>
            <person name="Duangmal K."/>
        </authorList>
    </citation>
    <scope>NUCLEOTIDE SEQUENCE [LARGE SCALE GENOMIC DNA]</scope>
    <source>
        <strain evidence="3 4">JCM 31783</strain>
    </source>
</reference>
<comment type="caution">
    <text evidence="3">The sequence shown here is derived from an EMBL/GenBank/DDBJ whole genome shotgun (WGS) entry which is preliminary data.</text>
</comment>
<dbReference type="EC" id="1.-.-.-" evidence="3"/>